<evidence type="ECO:0000313" key="4">
    <source>
        <dbReference type="EMBL" id="MRG93744.1"/>
    </source>
</evidence>
<feature type="DNA-binding region" description="OmpR/PhoB-type" evidence="2">
    <location>
        <begin position="851"/>
        <end position="956"/>
    </location>
</feature>
<evidence type="ECO:0000313" key="5">
    <source>
        <dbReference type="Proteomes" id="UP000440224"/>
    </source>
</evidence>
<feature type="domain" description="OmpR/PhoB-type" evidence="3">
    <location>
        <begin position="851"/>
        <end position="956"/>
    </location>
</feature>
<dbReference type="Proteomes" id="UP000440224">
    <property type="component" value="Unassembled WGS sequence"/>
</dbReference>
<evidence type="ECO:0000259" key="3">
    <source>
        <dbReference type="PROSITE" id="PS51755"/>
    </source>
</evidence>
<evidence type="ECO:0000256" key="1">
    <source>
        <dbReference type="ARBA" id="ARBA00023125"/>
    </source>
</evidence>
<comment type="caution">
    <text evidence="4">The sequence shown here is derived from an EMBL/GenBank/DDBJ whole genome shotgun (WGS) entry which is preliminary data.</text>
</comment>
<keyword evidence="5" id="KW-1185">Reference proteome</keyword>
<organism evidence="4 5">
    <name type="scientific">Polyangium spumosum</name>
    <dbReference type="NCBI Taxonomy" id="889282"/>
    <lineage>
        <taxon>Bacteria</taxon>
        <taxon>Pseudomonadati</taxon>
        <taxon>Myxococcota</taxon>
        <taxon>Polyangia</taxon>
        <taxon>Polyangiales</taxon>
        <taxon>Polyangiaceae</taxon>
        <taxon>Polyangium</taxon>
    </lineage>
</organism>
<reference evidence="4 5" key="1">
    <citation type="submission" date="2019-10" db="EMBL/GenBank/DDBJ databases">
        <title>A soil myxobacterium in the family Polyangiaceae.</title>
        <authorList>
            <person name="Li Y."/>
            <person name="Wang J."/>
        </authorList>
    </citation>
    <scope>NUCLEOTIDE SEQUENCE [LARGE SCALE GENOMIC DNA]</scope>
    <source>
        <strain evidence="4 5">DSM 14734</strain>
    </source>
</reference>
<dbReference type="OrthoDB" id="5476934at2"/>
<accession>A0A6N7PUI7</accession>
<dbReference type="PROSITE" id="PS51755">
    <property type="entry name" value="OMPR_PHOB"/>
    <property type="match status" value="1"/>
</dbReference>
<dbReference type="GO" id="GO:0000160">
    <property type="term" value="P:phosphorelay signal transduction system"/>
    <property type="evidence" value="ECO:0007669"/>
    <property type="project" value="InterPro"/>
</dbReference>
<dbReference type="InterPro" id="IPR027417">
    <property type="entry name" value="P-loop_NTPase"/>
</dbReference>
<dbReference type="SUPFAM" id="SSF52540">
    <property type="entry name" value="P-loop containing nucleoside triphosphate hydrolases"/>
    <property type="match status" value="1"/>
</dbReference>
<dbReference type="EMBL" id="WJIE01000005">
    <property type="protein sequence ID" value="MRG93744.1"/>
    <property type="molecule type" value="Genomic_DNA"/>
</dbReference>
<dbReference type="GO" id="GO:0003677">
    <property type="term" value="F:DNA binding"/>
    <property type="evidence" value="ECO:0007669"/>
    <property type="project" value="UniProtKB-UniRule"/>
</dbReference>
<dbReference type="Gene3D" id="3.40.50.300">
    <property type="entry name" value="P-loop containing nucleotide triphosphate hydrolases"/>
    <property type="match status" value="1"/>
</dbReference>
<gene>
    <name evidence="4" type="ORF">GF068_17765</name>
</gene>
<protein>
    <recommendedName>
        <fullName evidence="3">OmpR/PhoB-type domain-containing protein</fullName>
    </recommendedName>
</protein>
<dbReference type="SMART" id="SM00862">
    <property type="entry name" value="Trans_reg_C"/>
    <property type="match status" value="1"/>
</dbReference>
<evidence type="ECO:0000256" key="2">
    <source>
        <dbReference type="PROSITE-ProRule" id="PRU01091"/>
    </source>
</evidence>
<proteinExistence type="predicted"/>
<dbReference type="AlphaFoldDB" id="A0A6N7PUI7"/>
<keyword evidence="1 2" id="KW-0238">DNA-binding</keyword>
<dbReference type="InterPro" id="IPR001867">
    <property type="entry name" value="OmpR/PhoB-type_DNA-bd"/>
</dbReference>
<dbReference type="RefSeq" id="WP_153820603.1">
    <property type="nucleotide sequence ID" value="NZ_WJIE01000005.1"/>
</dbReference>
<dbReference type="Gene3D" id="1.10.10.10">
    <property type="entry name" value="Winged helix-like DNA-binding domain superfamily/Winged helix DNA-binding domain"/>
    <property type="match status" value="1"/>
</dbReference>
<name>A0A6N7PUI7_9BACT</name>
<dbReference type="InterPro" id="IPR036388">
    <property type="entry name" value="WH-like_DNA-bd_sf"/>
</dbReference>
<dbReference type="GO" id="GO:0006355">
    <property type="term" value="P:regulation of DNA-templated transcription"/>
    <property type="evidence" value="ECO:0007669"/>
    <property type="project" value="InterPro"/>
</dbReference>
<sequence>MPSAADGSPVSLPLRYRLPNPPPLFVGRAEEAERLRAMILRAPVSVVWGLGGLGKTALVLHTLHHAFPEQASRTLFIGLRPAEPPGVVQVEIMRAIAAASGLARVDWSGLLDDPDALLATLLDRTEARADWVVLDDLHHADARGSRDVLAALTRYARKTRWIVTSRVDPTLPELADQTLFLGGMSHADLYQLAARCAQEHAPVELRQATDAAAGSPWRLRQLLAGGAPRSAEGDLLHAAPPEAVPLLEALAVLDLPLSPTSLGAIVPLPPPDVLDALERRGIVERSSGGMRLHDVARPLFQDREGLRLRKSHAASALAHVDDPLATLEALRLLLGLGRYDEAVALLEARCELVLAAGLAPRLSRLIEPLEGPRFARFRLRCAVELGDPAALDAATLPDPPTLKDRFLWALSRFVRGHIAETAPVAAEVRRAAADGPAAASLAFAAGILEAGCLGEQGRADEALAVIESLAPDTPHAAALREVHRARWRMHVGAIVEAMDVLERLLALHLDPDTATAREVRDELVVTFCFIGRIRRLTQALAALSLAAPTGHAALFGSRRGLLTEAMLAVHEGRLGDARALVDAVVPLTGQTSYLRSFVHALDVECRLMVGELDGLEALLHAVHAEAARAGHALNQCFALVTAYRLAILRGRASTSLAAGPPIVTPFWASLHALIARYHAVLHGLPPPAPPPLADPSIFGRVVAALFRSAEATLAGDLVAARVHALAALSAAREHGHVPGELDALRALADVLLLADDDGLASTAVQLRERAEAAGSRRFSAEAEWFLATLGPALHPAALEPFCALVDVAPVAARRARALLGEPAELDLVDGAVVDALRRRLSSPAIVRVAERAPESIGGAGWGLDLGARKAWLPRGRVVDLSTRPMLCRLLLAIAERGGRATKEEIVLFVWSSRDYHPMRDDKRLHVAVRKVRLLVEDDPSHPRRLVTTEDGYAFGEAEPFRLLAADGG</sequence>